<dbReference type="GO" id="GO:0046983">
    <property type="term" value="F:protein dimerization activity"/>
    <property type="evidence" value="ECO:0007669"/>
    <property type="project" value="InterPro"/>
</dbReference>
<evidence type="ECO:0000259" key="1">
    <source>
        <dbReference type="Pfam" id="PF16178"/>
    </source>
</evidence>
<comment type="caution">
    <text evidence="2">The sequence shown here is derived from an EMBL/GenBank/DDBJ whole genome shotgun (WGS) entry which is preliminary data.</text>
</comment>
<gene>
    <name evidence="2" type="primary">ANO7_2</name>
    <name evidence="2" type="ORF">SK128_008948</name>
</gene>
<proteinExistence type="predicted"/>
<keyword evidence="3" id="KW-1185">Reference proteome</keyword>
<feature type="domain" description="Anoctamin dimerisation" evidence="1">
    <location>
        <begin position="29"/>
        <end position="88"/>
    </location>
</feature>
<accession>A0AAN8XVF8</accession>
<reference evidence="2 3" key="1">
    <citation type="submission" date="2023-11" db="EMBL/GenBank/DDBJ databases">
        <title>Halocaridina rubra genome assembly.</title>
        <authorList>
            <person name="Smith C."/>
        </authorList>
    </citation>
    <scope>NUCLEOTIDE SEQUENCE [LARGE SCALE GENOMIC DNA]</scope>
    <source>
        <strain evidence="2">EP-1</strain>
        <tissue evidence="2">Whole</tissue>
    </source>
</reference>
<sequence>MVVIRGKAYDEKLTSLWAASGYHEVKSLDMLFLGSDSPETYFTSTQRSRIVHEILSTASFGKRKKGEIGIERLIDEGIYSAAFPLHDEI</sequence>
<dbReference type="InterPro" id="IPR032394">
    <property type="entry name" value="Anoct_dimer"/>
</dbReference>
<organism evidence="2 3">
    <name type="scientific">Halocaridina rubra</name>
    <name type="common">Hawaiian red shrimp</name>
    <dbReference type="NCBI Taxonomy" id="373956"/>
    <lineage>
        <taxon>Eukaryota</taxon>
        <taxon>Metazoa</taxon>
        <taxon>Ecdysozoa</taxon>
        <taxon>Arthropoda</taxon>
        <taxon>Crustacea</taxon>
        <taxon>Multicrustacea</taxon>
        <taxon>Malacostraca</taxon>
        <taxon>Eumalacostraca</taxon>
        <taxon>Eucarida</taxon>
        <taxon>Decapoda</taxon>
        <taxon>Pleocyemata</taxon>
        <taxon>Caridea</taxon>
        <taxon>Atyoidea</taxon>
        <taxon>Atyidae</taxon>
        <taxon>Halocaridina</taxon>
    </lineage>
</organism>
<dbReference type="AlphaFoldDB" id="A0AAN8XVF8"/>
<evidence type="ECO:0000313" key="2">
    <source>
        <dbReference type="EMBL" id="KAK7085085.1"/>
    </source>
</evidence>
<dbReference type="EMBL" id="JAXCGZ010001905">
    <property type="protein sequence ID" value="KAK7085085.1"/>
    <property type="molecule type" value="Genomic_DNA"/>
</dbReference>
<dbReference type="Proteomes" id="UP001381693">
    <property type="component" value="Unassembled WGS sequence"/>
</dbReference>
<dbReference type="Pfam" id="PF16178">
    <property type="entry name" value="Anoct_dimer"/>
    <property type="match status" value="1"/>
</dbReference>
<protein>
    <submittedName>
        <fullName evidence="2">Anoctamin-7</fullName>
    </submittedName>
</protein>
<name>A0AAN8XVF8_HALRR</name>
<evidence type="ECO:0000313" key="3">
    <source>
        <dbReference type="Proteomes" id="UP001381693"/>
    </source>
</evidence>